<comment type="caution">
    <text evidence="2">The sequence shown here is derived from an EMBL/GenBank/DDBJ whole genome shotgun (WGS) entry which is preliminary data.</text>
</comment>
<evidence type="ECO:0000313" key="3">
    <source>
        <dbReference type="Proteomes" id="UP000319801"/>
    </source>
</evidence>
<keyword evidence="3" id="KW-1185">Reference proteome</keyword>
<sequence length="140" mass="16116">MLVDIYVDAEECKNKAQDKQWVIVVAGVQDEEKKGRAVKERSLVRRRWVSERSENRAGTTDGAGSSRVPLNRSVPDVRFCKDMLISIELSEVLLKLEKLEDLSELEDLADLEELAELEELEELEDLEDLEDVCYTEILKY</sequence>
<dbReference type="Proteomes" id="UP000319801">
    <property type="component" value="Unassembled WGS sequence"/>
</dbReference>
<evidence type="ECO:0000313" key="2">
    <source>
        <dbReference type="EMBL" id="TTA26199.1"/>
    </source>
</evidence>
<evidence type="ECO:0000256" key="1">
    <source>
        <dbReference type="SAM" id="MobiDB-lite"/>
    </source>
</evidence>
<name>A0A556V8N2_BAGYA</name>
<reference evidence="2 3" key="1">
    <citation type="journal article" date="2019" name="Genome Biol. Evol.">
        <title>Whole-Genome Sequencing of the Giant Devil Catfish, Bagarius yarrelli.</title>
        <authorList>
            <person name="Jiang W."/>
            <person name="Lv Y."/>
            <person name="Cheng L."/>
            <person name="Yang K."/>
            <person name="Chao B."/>
            <person name="Wang X."/>
            <person name="Li Y."/>
            <person name="Pan X."/>
            <person name="You X."/>
            <person name="Zhang Y."/>
            <person name="Yang J."/>
            <person name="Li J."/>
            <person name="Zhang X."/>
            <person name="Liu S."/>
            <person name="Sun C."/>
            <person name="Yang J."/>
            <person name="Shi Q."/>
        </authorList>
    </citation>
    <scope>NUCLEOTIDE SEQUENCE [LARGE SCALE GENOMIC DNA]</scope>
    <source>
        <strain evidence="2">JWS20170419001</strain>
        <tissue evidence="2">Muscle</tissue>
    </source>
</reference>
<feature type="region of interest" description="Disordered" evidence="1">
    <location>
        <begin position="49"/>
        <end position="68"/>
    </location>
</feature>
<proteinExistence type="predicted"/>
<dbReference type="AlphaFoldDB" id="A0A556V8N2"/>
<accession>A0A556V8N2</accession>
<gene>
    <name evidence="2" type="ORF">Baya_14477</name>
</gene>
<protein>
    <submittedName>
        <fullName evidence="2">Uncharacterized protein</fullName>
    </submittedName>
</protein>
<dbReference type="EMBL" id="VCAZ01000160">
    <property type="protein sequence ID" value="TTA26199.1"/>
    <property type="molecule type" value="Genomic_DNA"/>
</dbReference>
<organism evidence="2 3">
    <name type="scientific">Bagarius yarrelli</name>
    <name type="common">Goonch</name>
    <name type="synonym">Bagrus yarrelli</name>
    <dbReference type="NCBI Taxonomy" id="175774"/>
    <lineage>
        <taxon>Eukaryota</taxon>
        <taxon>Metazoa</taxon>
        <taxon>Chordata</taxon>
        <taxon>Craniata</taxon>
        <taxon>Vertebrata</taxon>
        <taxon>Euteleostomi</taxon>
        <taxon>Actinopterygii</taxon>
        <taxon>Neopterygii</taxon>
        <taxon>Teleostei</taxon>
        <taxon>Ostariophysi</taxon>
        <taxon>Siluriformes</taxon>
        <taxon>Sisoridae</taxon>
        <taxon>Sisorinae</taxon>
        <taxon>Bagarius</taxon>
    </lineage>
</organism>